<dbReference type="Gene3D" id="3.40.50.300">
    <property type="entry name" value="P-loop containing nucleotide triphosphate hydrolases"/>
    <property type="match status" value="2"/>
</dbReference>
<dbReference type="InterPro" id="IPR027417">
    <property type="entry name" value="P-loop_NTPase"/>
</dbReference>
<feature type="compositionally biased region" description="Polar residues" evidence="1">
    <location>
        <begin position="775"/>
        <end position="784"/>
    </location>
</feature>
<dbReference type="PANTHER" id="PTHR10887:SF341">
    <property type="entry name" value="NFX1-TYPE ZINC FINGER-CONTAINING PROTEIN 1"/>
    <property type="match status" value="1"/>
</dbReference>
<dbReference type="Proteomes" id="UP001519460">
    <property type="component" value="Unassembled WGS sequence"/>
</dbReference>
<protein>
    <recommendedName>
        <fullName evidence="6">NFX1-type zinc finger-containing protein 1</fullName>
    </recommendedName>
</protein>
<feature type="domain" description="DNA2/NAM7 helicase-like C-terminal" evidence="3">
    <location>
        <begin position="396"/>
        <end position="577"/>
    </location>
</feature>
<comment type="caution">
    <text evidence="4">The sequence shown here is derived from an EMBL/GenBank/DDBJ whole genome shotgun (WGS) entry which is preliminary data.</text>
</comment>
<feature type="compositionally biased region" description="Basic and acidic residues" evidence="1">
    <location>
        <begin position="751"/>
        <end position="761"/>
    </location>
</feature>
<feature type="domain" description="DNA2/NAM7 helicase helicase" evidence="2">
    <location>
        <begin position="290"/>
        <end position="383"/>
    </location>
</feature>
<proteinExistence type="predicted"/>
<dbReference type="Pfam" id="PF13087">
    <property type="entry name" value="AAA_12"/>
    <property type="match status" value="1"/>
</dbReference>
<reference evidence="4 5" key="1">
    <citation type="journal article" date="2023" name="Sci. Data">
        <title>Genome assembly of the Korean intertidal mud-creeper Batillaria attramentaria.</title>
        <authorList>
            <person name="Patra A.K."/>
            <person name="Ho P.T."/>
            <person name="Jun S."/>
            <person name="Lee S.J."/>
            <person name="Kim Y."/>
            <person name="Won Y.J."/>
        </authorList>
    </citation>
    <scope>NUCLEOTIDE SEQUENCE [LARGE SCALE GENOMIC DNA]</scope>
    <source>
        <strain evidence="4">Wonlab-2016</strain>
    </source>
</reference>
<dbReference type="SUPFAM" id="SSF52540">
    <property type="entry name" value="P-loop containing nucleoside triphosphate hydrolases"/>
    <property type="match status" value="1"/>
</dbReference>
<feature type="region of interest" description="Disordered" evidence="1">
    <location>
        <begin position="29"/>
        <end position="175"/>
    </location>
</feature>
<name>A0ABD0LG46_9CAEN</name>
<evidence type="ECO:0000259" key="2">
    <source>
        <dbReference type="Pfam" id="PF13086"/>
    </source>
</evidence>
<dbReference type="InterPro" id="IPR041677">
    <property type="entry name" value="DNA2/NAM7_AAA_11"/>
</dbReference>
<dbReference type="EMBL" id="JACVVK020000053">
    <property type="protein sequence ID" value="KAK7498027.1"/>
    <property type="molecule type" value="Genomic_DNA"/>
</dbReference>
<evidence type="ECO:0000313" key="5">
    <source>
        <dbReference type="Proteomes" id="UP001519460"/>
    </source>
</evidence>
<dbReference type="InterPro" id="IPR045055">
    <property type="entry name" value="DNA2/NAM7-like"/>
</dbReference>
<evidence type="ECO:0000259" key="3">
    <source>
        <dbReference type="Pfam" id="PF13087"/>
    </source>
</evidence>
<feature type="compositionally biased region" description="Basic and acidic residues" evidence="1">
    <location>
        <begin position="813"/>
        <end position="824"/>
    </location>
</feature>
<keyword evidence="5" id="KW-1185">Reference proteome</keyword>
<accession>A0ABD0LG46</accession>
<dbReference type="InterPro" id="IPR041679">
    <property type="entry name" value="DNA2/NAM7-like_C"/>
</dbReference>
<sequence>MAESVIAGGKAKVAEEEEVAWNEVVTYLGEEEVQNGEGKAQTGEGEAQTGEEEAQTGEGEAQTGEEEVLKGEGEAQTGEEEVLKGEGEAQTGEEEVLMGEGEAQTGEEEAQTGEEEAQTGEEEAQTGEEEVQTGEEEAQLGEKETQIGEEEVQTGEGEVQTGEEETVLNRLTGEEEDIELATEIEENSDGDDDADFWMDERDFSLSEAETFLQVSKPKHKPIRRDSNDNWTIPDWVRKTRKAQMYQTLRSADPMTETEAQNVKDLWDPRLTLKDRVRLYLFWVQKHRPLLPQYLQTAREGYERQSQRRRDLKTAEEIEILSKAPVIGMTTTRAARYRQVLDKIACPIVILEEAAEVLEAHVVTTLHESCQHLILIGDHQQLRPSPTVYELCRHYQLDLSLFERLVNNKLPHSTLAVQHRMRPEVARLVRHIYPHLEDHEVTLDRPHIRGMKQDVFLFHHEATELTHSETSSKYNEHEAEMVMKLCRYLLLQDYAPHSITVLAAYTGQILKLKNIMQDRIFKDVLVTAVDNYQGEENDVIILSLVRSNVEGSVGFLGTDNRVCVALSRARNGLYAFGNFKILCERSKLWQKVVATAQEHGQLGKAIVLRCENHPAKQIHASRPTDFNGAPEGGCTLPCDARLECGHACRLTCHGYDRDHKRYKCKEKCERNICDKNLHPCPKECYETCGQCVVLVEKTVPQCGHEGMIACSTDPEQWICPLPCQEVLQCGHWCTRECGECWSRPTGVKRSRTNQEDKTALRERRSRLPAAKPATANRLSTPTRTVSRFRGAARTRADPGARSVAVLSSKTKTVPTEKDGNEKDQK</sequence>
<dbReference type="AlphaFoldDB" id="A0ABD0LG46"/>
<evidence type="ECO:0000256" key="1">
    <source>
        <dbReference type="SAM" id="MobiDB-lite"/>
    </source>
</evidence>
<dbReference type="InterPro" id="IPR047187">
    <property type="entry name" value="SF1_C_Upf1"/>
</dbReference>
<dbReference type="Pfam" id="PF13086">
    <property type="entry name" value="AAA_11"/>
    <property type="match status" value="1"/>
</dbReference>
<feature type="region of interest" description="Disordered" evidence="1">
    <location>
        <begin position="750"/>
        <end position="824"/>
    </location>
</feature>
<evidence type="ECO:0008006" key="6">
    <source>
        <dbReference type="Google" id="ProtNLM"/>
    </source>
</evidence>
<evidence type="ECO:0000313" key="4">
    <source>
        <dbReference type="EMBL" id="KAK7498027.1"/>
    </source>
</evidence>
<dbReference type="CDD" id="cd18808">
    <property type="entry name" value="SF1_C_Upf1"/>
    <property type="match status" value="1"/>
</dbReference>
<dbReference type="FunFam" id="3.40.50.300:FF:001366">
    <property type="entry name" value="ATP binding protein, putative"/>
    <property type="match status" value="1"/>
</dbReference>
<gene>
    <name evidence="4" type="ORF">BaRGS_00010615</name>
</gene>
<feature type="compositionally biased region" description="Acidic residues" evidence="1">
    <location>
        <begin position="105"/>
        <end position="139"/>
    </location>
</feature>
<dbReference type="PANTHER" id="PTHR10887">
    <property type="entry name" value="DNA2/NAM7 HELICASE FAMILY"/>
    <property type="match status" value="1"/>
</dbReference>
<organism evidence="4 5">
    <name type="scientific">Batillaria attramentaria</name>
    <dbReference type="NCBI Taxonomy" id="370345"/>
    <lineage>
        <taxon>Eukaryota</taxon>
        <taxon>Metazoa</taxon>
        <taxon>Spiralia</taxon>
        <taxon>Lophotrochozoa</taxon>
        <taxon>Mollusca</taxon>
        <taxon>Gastropoda</taxon>
        <taxon>Caenogastropoda</taxon>
        <taxon>Sorbeoconcha</taxon>
        <taxon>Cerithioidea</taxon>
        <taxon>Batillariidae</taxon>
        <taxon>Batillaria</taxon>
    </lineage>
</organism>